<dbReference type="GO" id="GO:0005525">
    <property type="term" value="F:GTP binding"/>
    <property type="evidence" value="ECO:0007669"/>
    <property type="project" value="UniProtKB-UniRule"/>
</dbReference>
<evidence type="ECO:0000256" key="1">
    <source>
        <dbReference type="ARBA" id="ARBA00009690"/>
    </source>
</evidence>
<dbReference type="FunFam" id="3.30.1330.20:FF:000011">
    <property type="entry name" value="Cell division protein FtsZ"/>
    <property type="match status" value="1"/>
</dbReference>
<dbReference type="OrthoDB" id="9813375at2"/>
<dbReference type="InterPro" id="IPR045061">
    <property type="entry name" value="FtsZ/CetZ"/>
</dbReference>
<dbReference type="EMBL" id="AP014854">
    <property type="protein sequence ID" value="BAR98526.1"/>
    <property type="molecule type" value="Genomic_DNA"/>
</dbReference>
<dbReference type="InterPro" id="IPR017844">
    <property type="entry name" value="Cell_div_FtsZ_C"/>
</dbReference>
<dbReference type="NCBIfam" id="TIGR03483">
    <property type="entry name" value="FtsZ_alphas_C"/>
    <property type="match status" value="1"/>
</dbReference>
<feature type="region of interest" description="Disordered" evidence="7">
    <location>
        <begin position="393"/>
        <end position="443"/>
    </location>
</feature>
<dbReference type="SMART" id="SM00864">
    <property type="entry name" value="Tubulin"/>
    <property type="match status" value="1"/>
</dbReference>
<dbReference type="GO" id="GO:0043093">
    <property type="term" value="P:FtsZ-dependent cytokinesis"/>
    <property type="evidence" value="ECO:0007669"/>
    <property type="project" value="UniProtKB-UniRule"/>
</dbReference>
<dbReference type="RefSeq" id="WP_055036208.1">
    <property type="nucleotide sequence ID" value="NZ_AP014854.2"/>
</dbReference>
<accession>A0A0H5BDV5</accession>
<dbReference type="CDD" id="cd02201">
    <property type="entry name" value="FtsZ_type1"/>
    <property type="match status" value="1"/>
</dbReference>
<evidence type="ECO:0000256" key="5">
    <source>
        <dbReference type="HAMAP-Rule" id="MF_00909"/>
    </source>
</evidence>
<dbReference type="InterPro" id="IPR018316">
    <property type="entry name" value="Tubulin/FtsZ_2-layer-sand-dom"/>
</dbReference>
<feature type="binding site" evidence="5">
    <location>
        <begin position="111"/>
        <end position="113"/>
    </location>
    <ligand>
        <name>GTP</name>
        <dbReference type="ChEBI" id="CHEBI:37565"/>
    </ligand>
</feature>
<dbReference type="AlphaFoldDB" id="A0A0H5BDV5"/>
<comment type="similarity">
    <text evidence="1 5">Belongs to the FtsZ family.</text>
</comment>
<dbReference type="Proteomes" id="UP000065734">
    <property type="component" value="Chromosome I"/>
</dbReference>
<evidence type="ECO:0000256" key="3">
    <source>
        <dbReference type="ARBA" id="ARBA00022741"/>
    </source>
</evidence>
<feature type="binding site" evidence="5">
    <location>
        <position position="146"/>
    </location>
    <ligand>
        <name>GTP</name>
        <dbReference type="ChEBI" id="CHEBI:37565"/>
    </ligand>
</feature>
<dbReference type="PRINTS" id="PR00423">
    <property type="entry name" value="CELLDVISFTSZ"/>
</dbReference>
<dbReference type="InterPro" id="IPR024757">
    <property type="entry name" value="FtsZ_C"/>
</dbReference>
<evidence type="ECO:0000256" key="6">
    <source>
        <dbReference type="NCBIfam" id="TIGR00065"/>
    </source>
</evidence>
<feature type="binding site" evidence="5">
    <location>
        <position position="142"/>
    </location>
    <ligand>
        <name>GTP</name>
        <dbReference type="ChEBI" id="CHEBI:37565"/>
    </ligand>
</feature>
<dbReference type="GO" id="GO:0003924">
    <property type="term" value="F:GTPase activity"/>
    <property type="evidence" value="ECO:0007669"/>
    <property type="project" value="UniProtKB-UniRule"/>
</dbReference>
<dbReference type="InterPro" id="IPR008280">
    <property type="entry name" value="Tub_FtsZ_C"/>
</dbReference>
<reference evidence="11" key="2">
    <citation type="submission" date="2015-11" db="EMBL/GenBank/DDBJ databases">
        <authorList>
            <person name="Zhang Y."/>
            <person name="Guo Z."/>
        </authorList>
    </citation>
    <scope>NUCLEOTIDE SEQUENCE</scope>
    <source>
        <strain evidence="11">1</strain>
    </source>
</reference>
<feature type="compositionally biased region" description="Basic and acidic residues" evidence="7">
    <location>
        <begin position="476"/>
        <end position="486"/>
    </location>
</feature>
<comment type="subcellular location">
    <subcellularLocation>
        <location evidence="5">Cytoplasm</location>
    </subcellularLocation>
    <text evidence="5">Assembles at midcell at the inner surface of the cytoplasmic membrane.</text>
</comment>
<feature type="region of interest" description="Disordered" evidence="7">
    <location>
        <begin position="475"/>
        <end position="559"/>
    </location>
</feature>
<feature type="binding site" evidence="5">
    <location>
        <begin position="24"/>
        <end position="28"/>
    </location>
    <ligand>
        <name>GTP</name>
        <dbReference type="ChEBI" id="CHEBI:37565"/>
    </ligand>
</feature>
<dbReference type="Gene3D" id="3.30.1330.20">
    <property type="entry name" value="Tubulin/FtsZ, C-terminal domain"/>
    <property type="match status" value="1"/>
</dbReference>
<keyword evidence="5" id="KW-0717">Septation</keyword>
<evidence type="ECO:0000259" key="8">
    <source>
        <dbReference type="SMART" id="SM00864"/>
    </source>
</evidence>
<keyword evidence="4 5" id="KW-0342">GTP-binding</keyword>
<dbReference type="SUPFAM" id="SSF52490">
    <property type="entry name" value="Tubulin nucleotide-binding domain-like"/>
    <property type="match status" value="1"/>
</dbReference>
<comment type="subunit">
    <text evidence="5">Homodimer. Polymerizes to form a dynamic ring structure in a strictly GTP-dependent manner. Interacts directly with several other division proteins.</text>
</comment>
<dbReference type="GO" id="GO:0000917">
    <property type="term" value="P:division septum assembly"/>
    <property type="evidence" value="ECO:0007669"/>
    <property type="project" value="UniProtKB-KW"/>
</dbReference>
<dbReference type="Pfam" id="PF00091">
    <property type="entry name" value="Tubulin"/>
    <property type="match status" value="1"/>
</dbReference>
<name>A0A0H5BDV5_BLAVI</name>
<dbReference type="PANTHER" id="PTHR30314:SF3">
    <property type="entry name" value="MITOCHONDRIAL DIVISION PROTEIN FSZA"/>
    <property type="match status" value="1"/>
</dbReference>
<dbReference type="InterPro" id="IPR020805">
    <property type="entry name" value="Cell_div_FtsZ_CS"/>
</dbReference>
<keyword evidence="2 5" id="KW-0963">Cytoplasm</keyword>
<evidence type="ECO:0000259" key="9">
    <source>
        <dbReference type="SMART" id="SM00865"/>
    </source>
</evidence>
<reference evidence="12" key="3">
    <citation type="journal article" date="2016" name="Genome Announc.">
        <title>Revised genome sequence of the purple photosynthetic bacterium Blastochloris viridis.</title>
        <authorList>
            <person name="Liu L.N."/>
            <person name="Faulkner M."/>
            <person name="Liu X."/>
            <person name="Huang F."/>
            <person name="Darby A.C."/>
            <person name="Hall N."/>
        </authorList>
    </citation>
    <scope>NUCLEOTIDE SEQUENCE [LARGE SCALE GENOMIC DNA]</scope>
    <source>
        <strain evidence="12">ATCC 19567 / DSM 133 / F</strain>
    </source>
</reference>
<feature type="domain" description="Tubulin/FtsZ 2-layer sandwich" evidence="9">
    <location>
        <begin position="210"/>
        <end position="328"/>
    </location>
</feature>
<evidence type="ECO:0000313" key="12">
    <source>
        <dbReference type="Proteomes" id="UP000065734"/>
    </source>
</evidence>
<dbReference type="InterPro" id="IPR037103">
    <property type="entry name" value="Tubulin/FtsZ-like_C"/>
</dbReference>
<feature type="domain" description="Tubulin/FtsZ GTPase" evidence="8">
    <location>
        <begin position="16"/>
        <end position="208"/>
    </location>
</feature>
<dbReference type="GO" id="GO:0032153">
    <property type="term" value="C:cell division site"/>
    <property type="evidence" value="ECO:0007669"/>
    <property type="project" value="UniProtKB-UniRule"/>
</dbReference>
<dbReference type="Gene3D" id="3.40.50.1440">
    <property type="entry name" value="Tubulin/FtsZ, GTPase domain"/>
    <property type="match status" value="1"/>
</dbReference>
<gene>
    <name evidence="11" type="primary">ftsZ_1</name>
    <name evidence="5" type="synonym">ftsZ</name>
    <name evidence="10" type="ORF">BV133_933</name>
    <name evidence="11" type="ORF">BVIRIDIS_31780</name>
</gene>
<keyword evidence="5 11" id="KW-0132">Cell division</keyword>
<protein>
    <recommendedName>
        <fullName evidence="5 6">Cell division protein FtsZ</fullName>
    </recommendedName>
</protein>
<comment type="function">
    <text evidence="5">Essential cell division protein that forms a contractile ring structure (Z ring) at the future cell division site. The regulation of the ring assembly controls the timing and the location of cell division. One of the functions of the FtsZ ring is to recruit other cell division proteins to the septum to produce a new cell wall between the dividing cells. Binds GTP and shows GTPase activity.</text>
</comment>
<proteinExistence type="inferred from homology"/>
<evidence type="ECO:0000256" key="4">
    <source>
        <dbReference type="ARBA" id="ARBA00023134"/>
    </source>
</evidence>
<dbReference type="SUPFAM" id="SSF55307">
    <property type="entry name" value="Tubulin C-terminal domain-like"/>
    <property type="match status" value="1"/>
</dbReference>
<dbReference type="Pfam" id="PF12327">
    <property type="entry name" value="FtsZ_C"/>
    <property type="match status" value="1"/>
</dbReference>
<dbReference type="KEGG" id="bvr:BVIR_411"/>
<keyword evidence="5" id="KW-0131">Cell cycle</keyword>
<dbReference type="InterPro" id="IPR036525">
    <property type="entry name" value="Tubulin/FtsZ_GTPase_sf"/>
</dbReference>
<dbReference type="EMBL" id="LN907867">
    <property type="protein sequence ID" value="CUU44131.1"/>
    <property type="molecule type" value="Genomic_DNA"/>
</dbReference>
<dbReference type="PROSITE" id="PS01134">
    <property type="entry name" value="FTSZ_1"/>
    <property type="match status" value="1"/>
</dbReference>
<dbReference type="GO" id="GO:0051258">
    <property type="term" value="P:protein polymerization"/>
    <property type="evidence" value="ECO:0007669"/>
    <property type="project" value="UniProtKB-UniRule"/>
</dbReference>
<dbReference type="FunFam" id="3.40.50.1440:FF:000001">
    <property type="entry name" value="Cell division protein FtsZ"/>
    <property type="match status" value="1"/>
</dbReference>
<evidence type="ECO:0000313" key="11">
    <source>
        <dbReference type="EMBL" id="CUU44131.1"/>
    </source>
</evidence>
<dbReference type="InterPro" id="IPR000158">
    <property type="entry name" value="Cell_div_FtsZ"/>
</dbReference>
<keyword evidence="12" id="KW-1185">Reference proteome</keyword>
<dbReference type="GO" id="GO:0005737">
    <property type="term" value="C:cytoplasm"/>
    <property type="evidence" value="ECO:0007669"/>
    <property type="project" value="UniProtKB-SubCell"/>
</dbReference>
<keyword evidence="3 5" id="KW-0547">Nucleotide-binding</keyword>
<dbReference type="InterPro" id="IPR003008">
    <property type="entry name" value="Tubulin_FtsZ_GTPase"/>
</dbReference>
<feature type="binding site" evidence="5">
    <location>
        <position position="190"/>
    </location>
    <ligand>
        <name>GTP</name>
        <dbReference type="ChEBI" id="CHEBI:37565"/>
    </ligand>
</feature>
<dbReference type="SMART" id="SM00865">
    <property type="entry name" value="Tubulin_C"/>
    <property type="match status" value="1"/>
</dbReference>
<evidence type="ECO:0000256" key="2">
    <source>
        <dbReference type="ARBA" id="ARBA00022490"/>
    </source>
</evidence>
<organism evidence="11 12">
    <name type="scientific">Blastochloris viridis</name>
    <name type="common">Rhodopseudomonas viridis</name>
    <dbReference type="NCBI Taxonomy" id="1079"/>
    <lineage>
        <taxon>Bacteria</taxon>
        <taxon>Pseudomonadati</taxon>
        <taxon>Pseudomonadota</taxon>
        <taxon>Alphaproteobacteria</taxon>
        <taxon>Hyphomicrobiales</taxon>
        <taxon>Blastochloridaceae</taxon>
        <taxon>Blastochloris</taxon>
    </lineage>
</organism>
<evidence type="ECO:0000313" key="10">
    <source>
        <dbReference type="EMBL" id="BAR98526.1"/>
    </source>
</evidence>
<evidence type="ECO:0000256" key="7">
    <source>
        <dbReference type="SAM" id="MobiDB-lite"/>
    </source>
</evidence>
<dbReference type="NCBIfam" id="TIGR00065">
    <property type="entry name" value="ftsZ"/>
    <property type="match status" value="1"/>
</dbReference>
<reference evidence="10" key="1">
    <citation type="journal article" date="2015" name="Genome Announc.">
        <title>Complete Genome Sequence of the Bacteriochlorophyll b-Producing Photosynthetic Bacterium Blastochloris viridis.</title>
        <authorList>
            <person name="Tsukatani Y."/>
            <person name="Hirose Y."/>
            <person name="Harada J."/>
            <person name="Misawa N."/>
            <person name="Mori K."/>
            <person name="Inoue K."/>
            <person name="Tamiaki H."/>
        </authorList>
    </citation>
    <scope>NUCLEOTIDE SEQUENCE [LARGE SCALE GENOMIC DNA]</scope>
    <source>
        <strain evidence="10">DSM 133</strain>
    </source>
</reference>
<dbReference type="PANTHER" id="PTHR30314">
    <property type="entry name" value="CELL DIVISION PROTEIN FTSZ-RELATED"/>
    <property type="match status" value="1"/>
</dbReference>
<dbReference type="PATRIC" id="fig|1079.6.peg.414"/>
<dbReference type="HAMAP" id="MF_00909">
    <property type="entry name" value="FtsZ"/>
    <property type="match status" value="1"/>
</dbReference>
<sequence>MTINLKKPDIRELRPRITVFGIGGAGGNAVNNMISAGLAGVEFVVANTDAQALASTKSERVVQMGLQVTEGLGAGSMPEVGRAAAEEVLDEIRDHLSGSHMVFVTGGMGGGTGTGASPVIARAARELGILTVGVVTKPFHFEGARRMRVADAGITELQKNVDTLIVIPNQNLFRVANERTTFADAFAVADQVLFSGVACITDLMVKEGLINLDFADVRVVMREMGKAMMGTGEASGDRRAINAAEAAIANPLLDETSMRGARGLLISITGGRDLTLYEVDEAATRIREEVDPDANIILGATFDQNLEGIVRVSVVATGIDPSVMPDAVTPITDRQRSNAGRILLESGGTIPEIVTDPLAAAPSAGFVRSPEPGVRPRPGAAIDDVTIRPLPPKPAYFLDEAPQAPGAPVSEPEPETFIPPLPERPGASRPPVRMPRPDEFPLPGQAQLAAAHNAGADGHDKKKMTLLQRLAAVGLGRKDGEDEPPAHQRPVIRDIQPSLDAPRAPRPQASPEILSEYGKRPAAPRPAPQGLDQHGRPATLPAMDEDHLDIPAFLRRQAN</sequence>
<dbReference type="STRING" id="1079.BVIR_411"/>